<sequence length="147" mass="16915">MPKIVNALGGVMVGQAKQDADQRCKVFVYGTLKRGFANHYFLRNAHFFGMAKTVKMYGLYVDEFPSVYAWDAVSPIRGEVYDIDMLTLRCLDGVEGHPRFSRREEIEVLLDSGQLLWVWFYFYPQRGKRLISNGEFNLSTGLAQEMD</sequence>
<dbReference type="RefSeq" id="WP_015414387.1">
    <property type="nucleotide sequence ID" value="NC_020409.1"/>
</dbReference>
<name>M1WRJ8_PSEP2</name>
<keyword evidence="6" id="KW-1185">Reference proteome</keyword>
<dbReference type="PATRIC" id="fig|879567.3.peg.1138"/>
<reference evidence="5 6" key="1">
    <citation type="journal article" date="2013" name="PLoS ONE">
        <title>The first genomic and proteomic characterization of a deep-sea sulfate reducer: insights into the piezophilic lifestyle of Desulfovibrio piezophilus.</title>
        <authorList>
            <person name="Pradel N."/>
            <person name="Ji B."/>
            <person name="Gimenez G."/>
            <person name="Talla E."/>
            <person name="Lenoble P."/>
            <person name="Garel M."/>
            <person name="Tamburini C."/>
            <person name="Fourquet P."/>
            <person name="Lebrun R."/>
            <person name="Bertin P."/>
            <person name="Denis Y."/>
            <person name="Pophillat M."/>
            <person name="Barbe V."/>
            <person name="Ollivier B."/>
            <person name="Dolla A."/>
        </authorList>
    </citation>
    <scope>NUCLEOTIDE SEQUENCE [LARGE SCALE GENOMIC DNA]</scope>
    <source>
        <strain evidence="6">DSM 10523 / SB164P1</strain>
    </source>
</reference>
<dbReference type="AlphaFoldDB" id="M1WRJ8"/>
<dbReference type="Pfam" id="PF06094">
    <property type="entry name" value="GGACT"/>
    <property type="match status" value="1"/>
</dbReference>
<dbReference type="GO" id="GO:0016746">
    <property type="term" value="F:acyltransferase activity"/>
    <property type="evidence" value="ECO:0007669"/>
    <property type="project" value="UniProtKB-KW"/>
</dbReference>
<reference evidence="6" key="2">
    <citation type="journal article" date="2013" name="Stand. Genomic Sci.">
        <title>Complete genome sequence of Desulfocapsa sulfexigens, a marine deltaproteobacterium specialized in disproportionating inorganic sulfur compounds.</title>
        <authorList>
            <person name="Finster K.W."/>
            <person name="Kjeldsen K.U."/>
            <person name="Kube M."/>
            <person name="Reinhardt R."/>
            <person name="Mussmann M."/>
            <person name="Amann R."/>
            <person name="Schreiber L."/>
        </authorList>
    </citation>
    <scope>NUCLEOTIDE SEQUENCE [LARGE SCALE GENOMIC DNA]</scope>
    <source>
        <strain evidence="6">DSM 10523 / SB164P1</strain>
    </source>
</reference>
<evidence type="ECO:0000313" key="5">
    <source>
        <dbReference type="EMBL" id="CCH48337.1"/>
    </source>
</evidence>
<evidence type="ECO:0000256" key="1">
    <source>
        <dbReference type="ARBA" id="ARBA00008861"/>
    </source>
</evidence>
<dbReference type="HOGENOM" id="CLU_083466_5_1_7"/>
<dbReference type="CDD" id="cd06661">
    <property type="entry name" value="GGCT_like"/>
    <property type="match status" value="1"/>
</dbReference>
<feature type="domain" description="Gamma-glutamylcyclotransferase AIG2-like" evidence="4">
    <location>
        <begin position="26"/>
        <end position="137"/>
    </location>
</feature>
<dbReference type="BioCyc" id="DPIE1322246:BN4_RS05555-MONOMER"/>
<protein>
    <recommendedName>
        <fullName evidence="3">Gamma-glutamylcyclotransferase family protein</fullName>
    </recommendedName>
</protein>
<organism evidence="5 6">
    <name type="scientific">Pseudodesulfovibrio piezophilus (strain DSM 21447 / JCM 15486 / C1TLV30)</name>
    <name type="common">Desulfovibrio piezophilus</name>
    <dbReference type="NCBI Taxonomy" id="1322246"/>
    <lineage>
        <taxon>Bacteria</taxon>
        <taxon>Pseudomonadati</taxon>
        <taxon>Thermodesulfobacteriota</taxon>
        <taxon>Desulfovibrionia</taxon>
        <taxon>Desulfovibrionales</taxon>
        <taxon>Desulfovibrionaceae</taxon>
    </lineage>
</organism>
<keyword evidence="5" id="KW-0012">Acyltransferase</keyword>
<proteinExistence type="inferred from homology"/>
<accession>M1WRJ8</accession>
<evidence type="ECO:0000256" key="2">
    <source>
        <dbReference type="PIRSR" id="PIRSR639126-1"/>
    </source>
</evidence>
<keyword evidence="5" id="KW-0808">Transferase</keyword>
<dbReference type="Proteomes" id="UP000011724">
    <property type="component" value="Chromosome"/>
</dbReference>
<dbReference type="eggNOG" id="COG2105">
    <property type="taxonomic scope" value="Bacteria"/>
</dbReference>
<feature type="active site" description="Proton acceptor" evidence="2">
    <location>
        <position position="95"/>
    </location>
</feature>
<evidence type="ECO:0000313" key="6">
    <source>
        <dbReference type="Proteomes" id="UP000011724"/>
    </source>
</evidence>
<dbReference type="InterPro" id="IPR036568">
    <property type="entry name" value="GGCT-like_sf"/>
</dbReference>
<dbReference type="InterPro" id="IPR039126">
    <property type="entry name" value="GGACT"/>
</dbReference>
<dbReference type="PANTHER" id="PTHR12510">
    <property type="entry name" value="TROPONIN C-AKIN-1 PROTEIN"/>
    <property type="match status" value="1"/>
</dbReference>
<dbReference type="KEGG" id="dpi:BN4_11100"/>
<dbReference type="EMBL" id="FO203427">
    <property type="protein sequence ID" value="CCH48337.1"/>
    <property type="molecule type" value="Genomic_DNA"/>
</dbReference>
<dbReference type="InterPro" id="IPR013024">
    <property type="entry name" value="GGCT-like"/>
</dbReference>
<dbReference type="Gene3D" id="3.10.490.10">
    <property type="entry name" value="Gamma-glutamyl cyclotransferase-like"/>
    <property type="match status" value="1"/>
</dbReference>
<dbReference type="PANTHER" id="PTHR12510:SF4">
    <property type="entry name" value="GAMMA-GLUTAMYLAMINECYCLOTRANSFERASE"/>
    <property type="match status" value="1"/>
</dbReference>
<dbReference type="GO" id="GO:0061929">
    <property type="term" value="F:gamma-glutamylaminecyclotransferase activity"/>
    <property type="evidence" value="ECO:0007669"/>
    <property type="project" value="InterPro"/>
</dbReference>
<evidence type="ECO:0000259" key="4">
    <source>
        <dbReference type="Pfam" id="PF06094"/>
    </source>
</evidence>
<gene>
    <name evidence="5" type="ordered locus">BN4_11100</name>
</gene>
<dbReference type="InterPro" id="IPR009288">
    <property type="entry name" value="AIG2-like_dom"/>
</dbReference>
<dbReference type="GO" id="GO:0005829">
    <property type="term" value="C:cytosol"/>
    <property type="evidence" value="ECO:0007669"/>
    <property type="project" value="TreeGrafter"/>
</dbReference>
<dbReference type="SUPFAM" id="SSF110857">
    <property type="entry name" value="Gamma-glutamyl cyclotransferase-like"/>
    <property type="match status" value="1"/>
</dbReference>
<evidence type="ECO:0000256" key="3">
    <source>
        <dbReference type="RuleBase" id="RU367036"/>
    </source>
</evidence>
<comment type="similarity">
    <text evidence="1 3">Belongs to the gamma-glutamylcyclotransferase family.</text>
</comment>